<evidence type="ECO:0000313" key="1">
    <source>
        <dbReference type="EMBL" id="QEK13766.1"/>
    </source>
</evidence>
<organism evidence="1 2">
    <name type="scientific">Crassaminicella thermophila</name>
    <dbReference type="NCBI Taxonomy" id="2599308"/>
    <lineage>
        <taxon>Bacteria</taxon>
        <taxon>Bacillati</taxon>
        <taxon>Bacillota</taxon>
        <taxon>Clostridia</taxon>
        <taxon>Eubacteriales</taxon>
        <taxon>Clostridiaceae</taxon>
        <taxon>Crassaminicella</taxon>
    </lineage>
</organism>
<gene>
    <name evidence="1" type="ORF">FQB35_15690</name>
</gene>
<proteinExistence type="predicted"/>
<dbReference type="KEGG" id="crs:FQB35_15690"/>
<geneLocation type="plasmid" evidence="2">
    <name>pct01</name>
</geneLocation>
<evidence type="ECO:0000313" key="2">
    <source>
        <dbReference type="Proteomes" id="UP000324646"/>
    </source>
</evidence>
<keyword evidence="1" id="KW-0614">Plasmid</keyword>
<name>A0A5C0SJ92_CRATE</name>
<sequence length="69" mass="8284">MEQLSFLDLIDSKITIKEFKEYLNKFDDEDNIAFVVVDSKERKHFLSREIYLLAERPAVLFDTYVSEDY</sequence>
<accession>A0A5C0SJ92</accession>
<keyword evidence="2" id="KW-1185">Reference proteome</keyword>
<dbReference type="EMBL" id="CP042244">
    <property type="protein sequence ID" value="QEK13766.1"/>
    <property type="molecule type" value="Genomic_DNA"/>
</dbReference>
<dbReference type="Proteomes" id="UP000324646">
    <property type="component" value="Plasmid pCT01"/>
</dbReference>
<reference evidence="1 2" key="1">
    <citation type="submission" date="2019-07" db="EMBL/GenBank/DDBJ databases">
        <title>Complete genome of Crassaminicella thermophila SY095.</title>
        <authorList>
            <person name="Li X."/>
        </authorList>
    </citation>
    <scope>NUCLEOTIDE SEQUENCE [LARGE SCALE GENOMIC DNA]</scope>
    <source>
        <strain evidence="1 2">SY095</strain>
        <plasmid evidence="2">pct01</plasmid>
    </source>
</reference>
<protein>
    <submittedName>
        <fullName evidence="1">Uncharacterized protein</fullName>
    </submittedName>
</protein>
<dbReference type="RefSeq" id="WP_148810936.1">
    <property type="nucleotide sequence ID" value="NZ_CP042244.1"/>
</dbReference>
<dbReference type="AlphaFoldDB" id="A0A5C0SJ92"/>